<dbReference type="RefSeq" id="WP_208297391.1">
    <property type="nucleotide sequence ID" value="NZ_SOCP01000002.1"/>
</dbReference>
<comment type="caution">
    <text evidence="7">The sequence shown here is derived from an EMBL/GenBank/DDBJ whole genome shotgun (WGS) entry which is preliminary data.</text>
</comment>
<dbReference type="InterPro" id="IPR050091">
    <property type="entry name" value="PKS_NRPS_Biosynth_Enz"/>
</dbReference>
<evidence type="ECO:0000259" key="5">
    <source>
        <dbReference type="PROSITE" id="PS50075"/>
    </source>
</evidence>
<evidence type="ECO:0000256" key="1">
    <source>
        <dbReference type="ARBA" id="ARBA00001957"/>
    </source>
</evidence>
<dbReference type="EMBL" id="SOCP01000002">
    <property type="protein sequence ID" value="TDV56125.1"/>
    <property type="molecule type" value="Genomic_DNA"/>
</dbReference>
<dbReference type="SUPFAM" id="SSF51735">
    <property type="entry name" value="NAD(P)-binding Rossmann-fold domains"/>
    <property type="match status" value="2"/>
</dbReference>
<dbReference type="Pfam" id="PF08659">
    <property type="entry name" value="KR"/>
    <property type="match status" value="1"/>
</dbReference>
<dbReference type="InterPro" id="IPR029058">
    <property type="entry name" value="AB_hydrolase_fold"/>
</dbReference>
<dbReference type="Pfam" id="PF16197">
    <property type="entry name" value="KAsynt_C_assoc"/>
    <property type="match status" value="1"/>
</dbReference>
<feature type="domain" description="Ketosynthase family 3 (KS3)" evidence="6">
    <location>
        <begin position="7"/>
        <end position="433"/>
    </location>
</feature>
<dbReference type="SMART" id="SM00823">
    <property type="entry name" value="PKS_PP"/>
    <property type="match status" value="1"/>
</dbReference>
<gene>
    <name evidence="7" type="ORF">CLV71_102190</name>
</gene>
<dbReference type="Pfam" id="PF02801">
    <property type="entry name" value="Ketoacyl-synt_C"/>
    <property type="match status" value="1"/>
</dbReference>
<dbReference type="PANTHER" id="PTHR43775">
    <property type="entry name" value="FATTY ACID SYNTHASE"/>
    <property type="match status" value="1"/>
</dbReference>
<dbReference type="Gene3D" id="3.40.50.1820">
    <property type="entry name" value="alpha/beta hydrolase"/>
    <property type="match status" value="1"/>
</dbReference>
<dbReference type="InterPro" id="IPR009081">
    <property type="entry name" value="PP-bd_ACP"/>
</dbReference>
<dbReference type="InterPro" id="IPR016039">
    <property type="entry name" value="Thiolase-like"/>
</dbReference>
<dbReference type="InterPro" id="IPR014031">
    <property type="entry name" value="Ketoacyl_synth_C"/>
</dbReference>
<dbReference type="InterPro" id="IPR036736">
    <property type="entry name" value="ACP-like_sf"/>
</dbReference>
<dbReference type="GO" id="GO:0006633">
    <property type="term" value="P:fatty acid biosynthetic process"/>
    <property type="evidence" value="ECO:0007669"/>
    <property type="project" value="TreeGrafter"/>
</dbReference>
<dbReference type="Pfam" id="PF00550">
    <property type="entry name" value="PP-binding"/>
    <property type="match status" value="1"/>
</dbReference>
<dbReference type="InterPro" id="IPR057326">
    <property type="entry name" value="KR_dom"/>
</dbReference>
<dbReference type="GO" id="GO:0005886">
    <property type="term" value="C:plasma membrane"/>
    <property type="evidence" value="ECO:0007669"/>
    <property type="project" value="TreeGrafter"/>
</dbReference>
<evidence type="ECO:0000259" key="6">
    <source>
        <dbReference type="PROSITE" id="PS52004"/>
    </source>
</evidence>
<accession>A0A4R7W1Y3</accession>
<dbReference type="PROSITE" id="PS50075">
    <property type="entry name" value="CARRIER"/>
    <property type="match status" value="1"/>
</dbReference>
<name>A0A4R7W1Y3_9PSEU</name>
<keyword evidence="4" id="KW-0808">Transferase</keyword>
<dbReference type="SUPFAM" id="SSF53901">
    <property type="entry name" value="Thiolase-like"/>
    <property type="match status" value="1"/>
</dbReference>
<dbReference type="PROSITE" id="PS52004">
    <property type="entry name" value="KS3_2"/>
    <property type="match status" value="1"/>
</dbReference>
<dbReference type="SMART" id="SM00825">
    <property type="entry name" value="PKS_KS"/>
    <property type="match status" value="1"/>
</dbReference>
<dbReference type="FunFam" id="1.10.1200.10:FF:000005">
    <property type="entry name" value="Nonribosomal peptide synthetase 1"/>
    <property type="match status" value="1"/>
</dbReference>
<dbReference type="GO" id="GO:0005737">
    <property type="term" value="C:cytoplasm"/>
    <property type="evidence" value="ECO:0007669"/>
    <property type="project" value="TreeGrafter"/>
</dbReference>
<comment type="cofactor">
    <cofactor evidence="1">
        <name>pantetheine 4'-phosphate</name>
        <dbReference type="ChEBI" id="CHEBI:47942"/>
    </cofactor>
</comment>
<dbReference type="InterPro" id="IPR014030">
    <property type="entry name" value="Ketoacyl_synth_N"/>
</dbReference>
<organism evidence="7 8">
    <name type="scientific">Actinophytocola oryzae</name>
    <dbReference type="NCBI Taxonomy" id="502181"/>
    <lineage>
        <taxon>Bacteria</taxon>
        <taxon>Bacillati</taxon>
        <taxon>Actinomycetota</taxon>
        <taxon>Actinomycetes</taxon>
        <taxon>Pseudonocardiales</taxon>
        <taxon>Pseudonocardiaceae</taxon>
    </lineage>
</organism>
<dbReference type="Gene3D" id="1.10.1240.100">
    <property type="match status" value="1"/>
</dbReference>
<dbReference type="GO" id="GO:0004312">
    <property type="term" value="F:fatty acid synthase activity"/>
    <property type="evidence" value="ECO:0007669"/>
    <property type="project" value="TreeGrafter"/>
</dbReference>
<feature type="domain" description="Carrier" evidence="5">
    <location>
        <begin position="1125"/>
        <end position="1199"/>
    </location>
</feature>
<dbReference type="Gene3D" id="3.40.47.10">
    <property type="match status" value="1"/>
</dbReference>
<dbReference type="InterPro" id="IPR020841">
    <property type="entry name" value="PKS_Beta-ketoAc_synthase_dom"/>
</dbReference>
<keyword evidence="3" id="KW-0597">Phosphoprotein</keyword>
<dbReference type="Proteomes" id="UP000294927">
    <property type="component" value="Unassembled WGS sequence"/>
</dbReference>
<dbReference type="PANTHER" id="PTHR43775:SF37">
    <property type="entry name" value="SI:DKEY-61P9.11"/>
    <property type="match status" value="1"/>
</dbReference>
<sequence length="1204" mass="127725">MLERDEDSMVAIVGMSGRFPGADGVEEFWENLAAGVPAIRDLTEDELLASGVEPALLADPRYVRAAAPLRDIQHFDAAFFGFSPREAEVTDPQHRLFLECCWEGMESAGYQPNRMPGRVGVFAGCGVSKYGFGNVRQRPDVMATTNEVQWAVGNNSDSLSNMVSYKLGLTGPALAVQSFCSTSLVAVHLAIQSLLTYDSDVAVAGGASLEVPQAAGYLYEEGSILSPDGVVRTFDADADGSVVGNGVGVVVLKRLSDARRDGDHIHAIVLGSASNNDGRTKVGFTAPGADGQAEVIAYAQSVAEAPPETIGYVECHGTGTNLGDSVELAAMDRVFRDAPGDAVTVLSSIKPSVGHLDRASGVAGLIRATMAVRHAVLPGTRNFRSPNPALAASGARFTVLTESTPWPAGEHPRRAGVSSFGLGGTNAHVILEEAGPAPERPTEDGPQALVLSARSEEALDAAVDELRAHLASHPDLDLADVAFTLQASRAGFAHRVAVVATDLDDAVRALGDEARQRRATPDTTAATVVPEDLASAVDQWLAGADIDWPALHDGHRRRVPLPTYPFQRVKYWIDPPTARPGVPAAAPEAPQLFGASADRDLGNWFYHPTWRRVPLAHNDVTDRLTARGPWWVLANDPLGEAVAARIGALGADVVLVRPGTGYTSDDALPVRTVTVDPDLRAGYTRAIEEFGRPGTVLHAWSLGAAASAGTDSFADAQDLGFHATRALTGALADAREAGAVELVLCTQGAVEAVGGDLTHPEQGTMSGLGPVIGQEVPNVTCRLLDIDVPGCLAAHGDVAALAAEVVAEACTGVRDQVALRRTDRWVQTYDQLRVDEVPAARRPIPQGGTVLITGGLGDVGIVLGEHLARTRGVNLVLTVRTPLPPEHEWATYQAEHPHGDRANRHIRTLRRLREHGVPVLALAADVADREQMAAVVAKARERFGRIDAVIHGAGVSGPEYFDLTAEMTRAQVDAHFTAKIAGLRVLQDVLGDTDAPLRVTVSSLASILGGLGFAAYAGANSGMDTYARALDGRWLTVNWEGWGLRGEEDHPMPATTIMEYWMREDEGVEVFERSLALAGRVSQLVTSSGLLLPRLARWTDVRAPEAGDTVQQRHPRPPLSIPYEPPAPGDEAAIAEIWCEVLGIADIGANDNFFELGGHSLTAVRLMGRIRVTYGGVPITAVIEHPTIRELSKVLAASDATDGK</sequence>
<dbReference type="InterPro" id="IPR036291">
    <property type="entry name" value="NAD(P)-bd_dom_sf"/>
</dbReference>
<dbReference type="InterPro" id="IPR032821">
    <property type="entry name" value="PKS_assoc"/>
</dbReference>
<evidence type="ECO:0000256" key="3">
    <source>
        <dbReference type="ARBA" id="ARBA00022553"/>
    </source>
</evidence>
<keyword evidence="2" id="KW-0596">Phosphopantetheine</keyword>
<dbReference type="CDD" id="cd08953">
    <property type="entry name" value="KR_2_SDR_x"/>
    <property type="match status" value="1"/>
</dbReference>
<evidence type="ECO:0000256" key="4">
    <source>
        <dbReference type="ARBA" id="ARBA00022679"/>
    </source>
</evidence>
<dbReference type="Gene3D" id="3.40.50.720">
    <property type="entry name" value="NAD(P)-binding Rossmann-like Domain"/>
    <property type="match status" value="1"/>
</dbReference>
<evidence type="ECO:0000313" key="7">
    <source>
        <dbReference type="EMBL" id="TDV56125.1"/>
    </source>
</evidence>
<dbReference type="SMART" id="SM00822">
    <property type="entry name" value="PKS_KR"/>
    <property type="match status" value="1"/>
</dbReference>
<dbReference type="CDD" id="cd00833">
    <property type="entry name" value="PKS"/>
    <property type="match status" value="1"/>
</dbReference>
<evidence type="ECO:0000313" key="8">
    <source>
        <dbReference type="Proteomes" id="UP000294927"/>
    </source>
</evidence>
<dbReference type="SUPFAM" id="SSF47336">
    <property type="entry name" value="ACP-like"/>
    <property type="match status" value="1"/>
</dbReference>
<reference evidence="7 8" key="1">
    <citation type="submission" date="2019-03" db="EMBL/GenBank/DDBJ databases">
        <title>Genomic Encyclopedia of Archaeal and Bacterial Type Strains, Phase II (KMG-II): from individual species to whole genera.</title>
        <authorList>
            <person name="Goeker M."/>
        </authorList>
    </citation>
    <scope>NUCLEOTIDE SEQUENCE [LARGE SCALE GENOMIC DNA]</scope>
    <source>
        <strain evidence="7 8">DSM 45499</strain>
    </source>
</reference>
<dbReference type="GO" id="GO:0031177">
    <property type="term" value="F:phosphopantetheine binding"/>
    <property type="evidence" value="ECO:0007669"/>
    <property type="project" value="InterPro"/>
</dbReference>
<dbReference type="InterPro" id="IPR020806">
    <property type="entry name" value="PKS_PP-bd"/>
</dbReference>
<evidence type="ECO:0000256" key="2">
    <source>
        <dbReference type="ARBA" id="ARBA00022450"/>
    </source>
</evidence>
<dbReference type="AlphaFoldDB" id="A0A4R7W1Y3"/>
<dbReference type="InterPro" id="IPR013968">
    <property type="entry name" value="PKS_KR"/>
</dbReference>
<protein>
    <submittedName>
        <fullName evidence="7">Phosphopantetheine binding protein</fullName>
    </submittedName>
</protein>
<dbReference type="GO" id="GO:0071770">
    <property type="term" value="P:DIM/DIP cell wall layer assembly"/>
    <property type="evidence" value="ECO:0007669"/>
    <property type="project" value="TreeGrafter"/>
</dbReference>
<dbReference type="Pfam" id="PF00109">
    <property type="entry name" value="ketoacyl-synt"/>
    <property type="match status" value="1"/>
</dbReference>
<keyword evidence="8" id="KW-1185">Reference proteome</keyword>
<proteinExistence type="predicted"/>